<organism evidence="1 2">
    <name type="scientific">Nocardia rhizosphaerihabitans</name>
    <dbReference type="NCBI Taxonomy" id="1691570"/>
    <lineage>
        <taxon>Bacteria</taxon>
        <taxon>Bacillati</taxon>
        <taxon>Actinomycetota</taxon>
        <taxon>Actinomycetes</taxon>
        <taxon>Mycobacteriales</taxon>
        <taxon>Nocardiaceae</taxon>
        <taxon>Nocardia</taxon>
    </lineage>
</organism>
<reference evidence="2" key="1">
    <citation type="journal article" date="2019" name="Int. J. Syst. Evol. Microbiol.">
        <title>The Global Catalogue of Microorganisms (GCM) 10K type strain sequencing project: providing services to taxonomists for standard genome sequencing and annotation.</title>
        <authorList>
            <consortium name="The Broad Institute Genomics Platform"/>
            <consortium name="The Broad Institute Genome Sequencing Center for Infectious Disease"/>
            <person name="Wu L."/>
            <person name="Ma J."/>
        </authorList>
    </citation>
    <scope>NUCLEOTIDE SEQUENCE [LARGE SCALE GENOMIC DNA]</scope>
    <source>
        <strain evidence="2">CGMCC 4.7329</strain>
    </source>
</reference>
<sequence length="124" mass="13160">MSESADARGREMVAFVQISVSDPGELNSLRKLVQRIPGLEIEQVPGRPGPGEQGTLDLLQVAATAGGGGGALLLMIRTLPEFIRSRRRDVSIALKSGELELTITAATAEDAVELIAKTLDARRP</sequence>
<protein>
    <submittedName>
        <fullName evidence="1">Uncharacterized protein</fullName>
    </submittedName>
</protein>
<keyword evidence="2" id="KW-1185">Reference proteome</keyword>
<evidence type="ECO:0000313" key="1">
    <source>
        <dbReference type="EMBL" id="GGN78492.1"/>
    </source>
</evidence>
<dbReference type="Pfam" id="PF19953">
    <property type="entry name" value="EACC1"/>
    <property type="match status" value="1"/>
</dbReference>
<comment type="caution">
    <text evidence="1">The sequence shown here is derived from an EMBL/GenBank/DDBJ whole genome shotgun (WGS) entry which is preliminary data.</text>
</comment>
<dbReference type="EMBL" id="BMNE01000003">
    <property type="protein sequence ID" value="GGN78492.1"/>
    <property type="molecule type" value="Genomic_DNA"/>
</dbReference>
<proteinExistence type="predicted"/>
<dbReference type="InterPro" id="IPR045428">
    <property type="entry name" value="EACC1"/>
</dbReference>
<dbReference type="Proteomes" id="UP000658127">
    <property type="component" value="Unassembled WGS sequence"/>
</dbReference>
<gene>
    <name evidence="1" type="ORF">GCM10011610_26080</name>
</gene>
<accession>A0ABQ2KBG3</accession>
<evidence type="ECO:0000313" key="2">
    <source>
        <dbReference type="Proteomes" id="UP000658127"/>
    </source>
</evidence>
<name>A0ABQ2KBG3_9NOCA</name>